<evidence type="ECO:0000256" key="7">
    <source>
        <dbReference type="ARBA" id="ARBA00061580"/>
    </source>
</evidence>
<reference evidence="11 12" key="1">
    <citation type="submission" date="2018-03" db="EMBL/GenBank/DDBJ databases">
        <title>The draft genome of Zobellella sp. 59N8.</title>
        <authorList>
            <person name="Liu L."/>
            <person name="Li L."/>
            <person name="Zhang X."/>
            <person name="Liang L."/>
            <person name="Wang T."/>
        </authorList>
    </citation>
    <scope>NUCLEOTIDE SEQUENCE [LARGE SCALE GENOMIC DNA]</scope>
    <source>
        <strain evidence="11 12">59N8</strain>
    </source>
</reference>
<keyword evidence="4 8" id="KW-0378">Hydrolase</keyword>
<feature type="active site" description="Proton donor/acceptor" evidence="10">
    <location>
        <position position="261"/>
    </location>
</feature>
<feature type="binding site" evidence="9">
    <location>
        <position position="260"/>
    </location>
    <ligand>
        <name>Zn(2+)</name>
        <dbReference type="ChEBI" id="CHEBI:29105"/>
        <note>catalytic</note>
    </ligand>
</feature>
<dbReference type="PRINTS" id="PR00998">
    <property type="entry name" value="CRBOXYPTASET"/>
</dbReference>
<evidence type="ECO:0000313" key="12">
    <source>
        <dbReference type="Proteomes" id="UP000240243"/>
    </source>
</evidence>
<feature type="binding site" evidence="9">
    <location>
        <position position="290"/>
    </location>
    <ligand>
        <name>Zn(2+)</name>
        <dbReference type="ChEBI" id="CHEBI:29105"/>
        <note>catalytic</note>
    </ligand>
</feature>
<sequence>MSYALLVEHFEQLHHLQHLGAICGWDQATMMPPGGNEARAEALSTLAVLCHRQLQDPCLGDWFAAAEQEPLAPEQATGLREMQRAWRDATLLPADLVRQLSLAGSRCEHAWRSLRPANDWAGFLPLFEEVLNLSRQAASARAEALGLSRYDSLLEKYEPGMRSARLDPLFDGLRGWLPGLIGEVQEKQRGEPLLAPRGPFAIERQKALGLEVMRLLGFDFNHGRLDVSAHPFCGGVSEDVRLTTRYNEQDVTQALMGIIHETGHARYEQGLPAALRKLPVGQARSMGVHESQSLFFEMQLARHPTFIARLAPLLDTHFGPQPAFAADNLARLYTRVAPGLIRVDADEVTYPAHIMLRYEIERDLIEGKLEARDLPERWDQLMQRYLGLDTRGNYRDGCLQDIHWTDGSFGYFPSYTLGAIYAAQQAAAMQRQLGPLEALIAEDMSPIFHWLRQHIWQHASLQDTATLMTRACGQALDPAPFRSHLEQRYLG</sequence>
<dbReference type="EC" id="3.4.17.19" evidence="8"/>
<evidence type="ECO:0000256" key="6">
    <source>
        <dbReference type="ARBA" id="ARBA00052755"/>
    </source>
</evidence>
<keyword evidence="5 8" id="KW-0482">Metalloprotease</keyword>
<keyword evidence="2 8" id="KW-0645">Protease</keyword>
<dbReference type="PANTHER" id="PTHR34217">
    <property type="entry name" value="METAL-DEPENDENT CARBOXYPEPTIDASE"/>
    <property type="match status" value="1"/>
</dbReference>
<dbReference type="Proteomes" id="UP000240243">
    <property type="component" value="Unassembled WGS sequence"/>
</dbReference>
<gene>
    <name evidence="11" type="ORF">C7H85_06570</name>
</gene>
<comment type="similarity">
    <text evidence="7 8">Belongs to the peptidase M32 family.</text>
</comment>
<keyword evidence="1 8" id="KW-0121">Carboxypeptidase</keyword>
<evidence type="ECO:0000313" key="11">
    <source>
        <dbReference type="EMBL" id="PSJ46300.1"/>
    </source>
</evidence>
<evidence type="ECO:0000256" key="4">
    <source>
        <dbReference type="ARBA" id="ARBA00022801"/>
    </source>
</evidence>
<comment type="function">
    <text evidence="8">Broad specificity carboxypetidase that releases amino acids sequentially from the C-terminus, including neutral, aromatic, polar and basic residues.</text>
</comment>
<proteinExistence type="inferred from homology"/>
<dbReference type="SUPFAM" id="SSF55486">
    <property type="entry name" value="Metalloproteases ('zincins'), catalytic domain"/>
    <property type="match status" value="1"/>
</dbReference>
<keyword evidence="12" id="KW-1185">Reference proteome</keyword>
<dbReference type="GO" id="GO:0004181">
    <property type="term" value="F:metallocarboxypeptidase activity"/>
    <property type="evidence" value="ECO:0007669"/>
    <property type="project" value="UniProtKB-UniRule"/>
</dbReference>
<evidence type="ECO:0000256" key="9">
    <source>
        <dbReference type="PIRSR" id="PIRSR006615-1"/>
    </source>
</evidence>
<evidence type="ECO:0000256" key="5">
    <source>
        <dbReference type="ARBA" id="ARBA00023049"/>
    </source>
</evidence>
<keyword evidence="3 8" id="KW-0479">Metal-binding</keyword>
<dbReference type="PANTHER" id="PTHR34217:SF1">
    <property type="entry name" value="CARBOXYPEPTIDASE 1"/>
    <property type="match status" value="1"/>
</dbReference>
<accession>A0A2P7R7W3</accession>
<evidence type="ECO:0000256" key="3">
    <source>
        <dbReference type="ARBA" id="ARBA00022723"/>
    </source>
</evidence>
<protein>
    <recommendedName>
        <fullName evidence="8">Metal-dependent carboxypeptidase</fullName>
        <ecNumber evidence="8">3.4.17.19</ecNumber>
    </recommendedName>
</protein>
<dbReference type="GO" id="GO:0006508">
    <property type="term" value="P:proteolysis"/>
    <property type="evidence" value="ECO:0007669"/>
    <property type="project" value="UniProtKB-UniRule"/>
</dbReference>
<feature type="binding site" evidence="9">
    <location>
        <position position="264"/>
    </location>
    <ligand>
        <name>Zn(2+)</name>
        <dbReference type="ChEBI" id="CHEBI:29105"/>
        <note>catalytic</note>
    </ligand>
</feature>
<organism evidence="11 12">
    <name type="scientific">Zobellella endophytica</name>
    <dbReference type="NCBI Taxonomy" id="2116700"/>
    <lineage>
        <taxon>Bacteria</taxon>
        <taxon>Pseudomonadati</taxon>
        <taxon>Pseudomonadota</taxon>
        <taxon>Gammaproteobacteria</taxon>
        <taxon>Aeromonadales</taxon>
        <taxon>Aeromonadaceae</taxon>
        <taxon>Zobellella</taxon>
    </lineage>
</organism>
<dbReference type="RefSeq" id="WP_106728917.1">
    <property type="nucleotide sequence ID" value="NZ_PXYG01000002.1"/>
</dbReference>
<dbReference type="FunFam" id="1.10.1370.30:FF:000003">
    <property type="entry name" value="Thermostable carboxypeptidase 1"/>
    <property type="match status" value="1"/>
</dbReference>
<dbReference type="Gene3D" id="1.10.1370.30">
    <property type="match status" value="1"/>
</dbReference>
<dbReference type="InterPro" id="IPR001333">
    <property type="entry name" value="Peptidase_M32_Taq"/>
</dbReference>
<comment type="cofactor">
    <cofactor evidence="9">
        <name>Zn(2+)</name>
        <dbReference type="ChEBI" id="CHEBI:29105"/>
    </cofactor>
    <text evidence="9">Binds 1 zinc ion per subunit.</text>
</comment>
<dbReference type="Pfam" id="PF02074">
    <property type="entry name" value="Peptidase_M32"/>
    <property type="match status" value="1"/>
</dbReference>
<evidence type="ECO:0000256" key="10">
    <source>
        <dbReference type="PIRSR" id="PIRSR006615-2"/>
    </source>
</evidence>
<dbReference type="CDD" id="cd06460">
    <property type="entry name" value="M32_Taq"/>
    <property type="match status" value="1"/>
</dbReference>
<dbReference type="AlphaFoldDB" id="A0A2P7R7W3"/>
<dbReference type="EMBL" id="PXYG01000002">
    <property type="protein sequence ID" value="PSJ46300.1"/>
    <property type="molecule type" value="Genomic_DNA"/>
</dbReference>
<comment type="caution">
    <text evidence="11">The sequence shown here is derived from an EMBL/GenBank/DDBJ whole genome shotgun (WGS) entry which is preliminary data.</text>
</comment>
<evidence type="ECO:0000256" key="1">
    <source>
        <dbReference type="ARBA" id="ARBA00022645"/>
    </source>
</evidence>
<name>A0A2P7R7W3_9GAMM</name>
<comment type="catalytic activity">
    <reaction evidence="6 8">
        <text>Release of a C-terminal amino acid with broad specificity, except for -Pro.</text>
        <dbReference type="EC" id="3.4.17.19"/>
    </reaction>
</comment>
<keyword evidence="9" id="KW-0862">Zinc</keyword>
<dbReference type="GO" id="GO:0008270">
    <property type="term" value="F:zinc ion binding"/>
    <property type="evidence" value="ECO:0007669"/>
    <property type="project" value="UniProtKB-ARBA"/>
</dbReference>
<evidence type="ECO:0000256" key="2">
    <source>
        <dbReference type="ARBA" id="ARBA00022670"/>
    </source>
</evidence>
<dbReference type="PROSITE" id="PS52034">
    <property type="entry name" value="PEPTIDASE_M32"/>
    <property type="match status" value="1"/>
</dbReference>
<evidence type="ECO:0000256" key="8">
    <source>
        <dbReference type="PIRNR" id="PIRNR006615"/>
    </source>
</evidence>
<dbReference type="OrthoDB" id="9772308at2"/>
<dbReference type="PIRSF" id="PIRSF006615">
    <property type="entry name" value="Zn_crbxpep_Taq"/>
    <property type="match status" value="1"/>
</dbReference>